<dbReference type="PANTHER" id="PTHR43649:SF33">
    <property type="entry name" value="POLYGALACTURONAN_RHAMNOGALACTURONAN-BINDING PROTEIN YTCQ"/>
    <property type="match status" value="1"/>
</dbReference>
<dbReference type="RefSeq" id="WP_258386232.1">
    <property type="nucleotide sequence ID" value="NZ_CP091430.1"/>
</dbReference>
<evidence type="ECO:0000256" key="5">
    <source>
        <dbReference type="ARBA" id="ARBA00023288"/>
    </source>
</evidence>
<dbReference type="PANTHER" id="PTHR43649">
    <property type="entry name" value="ARABINOSE-BINDING PROTEIN-RELATED"/>
    <property type="match status" value="1"/>
</dbReference>
<protein>
    <submittedName>
        <fullName evidence="7">Extracellular solute-binding protein</fullName>
    </submittedName>
</protein>
<keyword evidence="3" id="KW-0472">Membrane</keyword>
<evidence type="ECO:0000256" key="2">
    <source>
        <dbReference type="ARBA" id="ARBA00022729"/>
    </source>
</evidence>
<dbReference type="SUPFAM" id="SSF53850">
    <property type="entry name" value="Periplasmic binding protein-like II"/>
    <property type="match status" value="1"/>
</dbReference>
<feature type="chain" id="PRO_5045228817" evidence="6">
    <location>
        <begin position="24"/>
        <end position="451"/>
    </location>
</feature>
<keyword evidence="8" id="KW-1185">Reference proteome</keyword>
<keyword evidence="2 6" id="KW-0732">Signal</keyword>
<proteinExistence type="predicted"/>
<dbReference type="Gene3D" id="3.40.190.10">
    <property type="entry name" value="Periplasmic binding protein-like II"/>
    <property type="match status" value="1"/>
</dbReference>
<evidence type="ECO:0000256" key="4">
    <source>
        <dbReference type="ARBA" id="ARBA00023139"/>
    </source>
</evidence>
<keyword evidence="5" id="KW-0449">Lipoprotein</keyword>
<keyword evidence="4" id="KW-0564">Palmitate</keyword>
<sequence length="451" mass="51701">MKNRWLTLIFAAMVTAAVFGLFASDSRQSSPVSNTSQDSFSDDAYQRAKQDTAIIIQDEASTSPQAEEGLDLQGEPLRIGQWWAMEGELTAEELERQRRVEAKYHTRVQYVHVPLEQAASRLITSSIAGQPVADIMMLEVNWAFPKLVEEGYLQELDGLIDLNDPKFSDNPITMKHGKFRGKQYGVTLPYSEANGLYYNKTLLQEAGVQDPYELQEKGEWTWSKFMTICRALKKKGTPCLADYPVENTTFFIYSNDGAVVEDNKVAFDSPNAMEAIEFMRKLYDAGDLIGEEGIIERNVAFAYGYRWDALGYSGNPAMKDELGYVFYPKGPRAKDYIVPYQKMNLWFMPKGTKYAKAKWAAWSELYEMDMEKGFNVRLEKEKPYFKSEPNMKTLRKMFDRIKLVEYTSYIGFKELYEESVKEIMACRQSPEWGMQQIKAQAQAAIDISLKK</sequence>
<dbReference type="Pfam" id="PF01547">
    <property type="entry name" value="SBP_bac_1"/>
    <property type="match status" value="1"/>
</dbReference>
<evidence type="ECO:0000256" key="3">
    <source>
        <dbReference type="ARBA" id="ARBA00023136"/>
    </source>
</evidence>
<gene>
    <name evidence="7" type="ORF">L1F29_33150</name>
</gene>
<dbReference type="EMBL" id="CP091430">
    <property type="protein sequence ID" value="UVI30162.1"/>
    <property type="molecule type" value="Genomic_DNA"/>
</dbReference>
<accession>A0ABY5SBK4</accession>
<keyword evidence="1" id="KW-1003">Cell membrane</keyword>
<dbReference type="InterPro" id="IPR006059">
    <property type="entry name" value="SBP"/>
</dbReference>
<evidence type="ECO:0000256" key="6">
    <source>
        <dbReference type="SAM" id="SignalP"/>
    </source>
</evidence>
<feature type="signal peptide" evidence="6">
    <location>
        <begin position="1"/>
        <end position="23"/>
    </location>
</feature>
<dbReference type="Proteomes" id="UP001057877">
    <property type="component" value="Chromosome"/>
</dbReference>
<dbReference type="InterPro" id="IPR050490">
    <property type="entry name" value="Bact_solute-bd_prot1"/>
</dbReference>
<reference evidence="7" key="1">
    <citation type="submission" date="2022-01" db="EMBL/GenBank/DDBJ databases">
        <title>Paenibacillus spongiae sp. nov., isolated from marine sponge.</title>
        <authorList>
            <person name="Li Z."/>
            <person name="Zhang M."/>
        </authorList>
    </citation>
    <scope>NUCLEOTIDE SEQUENCE</scope>
    <source>
        <strain evidence="7">PHS-Z3</strain>
    </source>
</reference>
<organism evidence="7 8">
    <name type="scientific">Paenibacillus spongiae</name>
    <dbReference type="NCBI Taxonomy" id="2909671"/>
    <lineage>
        <taxon>Bacteria</taxon>
        <taxon>Bacillati</taxon>
        <taxon>Bacillota</taxon>
        <taxon>Bacilli</taxon>
        <taxon>Bacillales</taxon>
        <taxon>Paenibacillaceae</taxon>
        <taxon>Paenibacillus</taxon>
    </lineage>
</organism>
<evidence type="ECO:0000256" key="1">
    <source>
        <dbReference type="ARBA" id="ARBA00022475"/>
    </source>
</evidence>
<evidence type="ECO:0000313" key="7">
    <source>
        <dbReference type="EMBL" id="UVI30162.1"/>
    </source>
</evidence>
<name>A0ABY5SBK4_9BACL</name>
<evidence type="ECO:0000313" key="8">
    <source>
        <dbReference type="Proteomes" id="UP001057877"/>
    </source>
</evidence>